<organism evidence="1">
    <name type="scientific">marine sediment metagenome</name>
    <dbReference type="NCBI Taxonomy" id="412755"/>
    <lineage>
        <taxon>unclassified sequences</taxon>
        <taxon>metagenomes</taxon>
        <taxon>ecological metagenomes</taxon>
    </lineage>
</organism>
<reference evidence="1" key="1">
    <citation type="journal article" date="2015" name="Nature">
        <title>Complex archaea that bridge the gap between prokaryotes and eukaryotes.</title>
        <authorList>
            <person name="Spang A."/>
            <person name="Saw J.H."/>
            <person name="Jorgensen S.L."/>
            <person name="Zaremba-Niedzwiedzka K."/>
            <person name="Martijn J."/>
            <person name="Lind A.E."/>
            <person name="van Eijk R."/>
            <person name="Schleper C."/>
            <person name="Guy L."/>
            <person name="Ettema T.J."/>
        </authorList>
    </citation>
    <scope>NUCLEOTIDE SEQUENCE</scope>
</reference>
<evidence type="ECO:0000313" key="1">
    <source>
        <dbReference type="EMBL" id="KKL91982.1"/>
    </source>
</evidence>
<gene>
    <name evidence="1" type="ORF">LCGC14_1889280</name>
</gene>
<accession>A0A0F9IY55</accession>
<sequence>ADAYVITPVPAITAYAKYQRWVFKAANACTGASTLNVSAVGVRTIKKNGGVDDLEEDDIVAGQIVVVDDDGTNLQMVSSIASLGTSKITTYNFTDNTNHINLPTAPTKVLWSTEQTIVLPTSGFLQLYFYGRINLQGSTSRRPVIGLRINGTDYWPSIDEGGSIVYAALDRILFGSYNIYKGGSYTRPNLFHLDIEGHGISTGSVAAQPIIAQEAGTTMDLVGATVISRLKVVVTDTT</sequence>
<dbReference type="AlphaFoldDB" id="A0A0F9IY55"/>
<dbReference type="EMBL" id="LAZR01019592">
    <property type="protein sequence ID" value="KKL91982.1"/>
    <property type="molecule type" value="Genomic_DNA"/>
</dbReference>
<name>A0A0F9IY55_9ZZZZ</name>
<protein>
    <submittedName>
        <fullName evidence="1">Uncharacterized protein</fullName>
    </submittedName>
</protein>
<proteinExistence type="predicted"/>
<comment type="caution">
    <text evidence="1">The sequence shown here is derived from an EMBL/GenBank/DDBJ whole genome shotgun (WGS) entry which is preliminary data.</text>
</comment>
<feature type="non-terminal residue" evidence="1">
    <location>
        <position position="1"/>
    </location>
</feature>